<dbReference type="AlphaFoldDB" id="A0A915KR16"/>
<organism evidence="3 4">
    <name type="scientific">Romanomermis culicivorax</name>
    <name type="common">Nematode worm</name>
    <dbReference type="NCBI Taxonomy" id="13658"/>
    <lineage>
        <taxon>Eukaryota</taxon>
        <taxon>Metazoa</taxon>
        <taxon>Ecdysozoa</taxon>
        <taxon>Nematoda</taxon>
        <taxon>Enoplea</taxon>
        <taxon>Dorylaimia</taxon>
        <taxon>Mermithida</taxon>
        <taxon>Mermithoidea</taxon>
        <taxon>Mermithidae</taxon>
        <taxon>Romanomermis</taxon>
    </lineage>
</organism>
<feature type="compositionally biased region" description="Acidic residues" evidence="2">
    <location>
        <begin position="47"/>
        <end position="61"/>
    </location>
</feature>
<dbReference type="SUPFAM" id="SSF56112">
    <property type="entry name" value="Protein kinase-like (PK-like)"/>
    <property type="match status" value="1"/>
</dbReference>
<accession>A0A915KR16</accession>
<evidence type="ECO:0000313" key="3">
    <source>
        <dbReference type="Proteomes" id="UP000887565"/>
    </source>
</evidence>
<protein>
    <submittedName>
        <fullName evidence="4">Uncharacterized protein</fullName>
    </submittedName>
</protein>
<feature type="region of interest" description="Disordered" evidence="2">
    <location>
        <begin position="41"/>
        <end position="61"/>
    </location>
</feature>
<reference evidence="4" key="1">
    <citation type="submission" date="2022-11" db="UniProtKB">
        <authorList>
            <consortium name="WormBaseParasite"/>
        </authorList>
    </citation>
    <scope>IDENTIFICATION</scope>
</reference>
<keyword evidence="1" id="KW-0175">Coiled coil</keyword>
<dbReference type="InterPro" id="IPR011009">
    <property type="entry name" value="Kinase-like_dom_sf"/>
</dbReference>
<evidence type="ECO:0000256" key="1">
    <source>
        <dbReference type="SAM" id="Coils"/>
    </source>
</evidence>
<dbReference type="WBParaSite" id="nRc.2.0.1.t41201-RA">
    <property type="protein sequence ID" value="nRc.2.0.1.t41201-RA"/>
    <property type="gene ID" value="nRc.2.0.1.g41201"/>
</dbReference>
<name>A0A915KR16_ROMCU</name>
<sequence>CVNPKPRRCLLINFGTSKSQNFSALRAGHVKVQKTQISKETLADSEKVDDDNNEDEEENDKEIETIFGKLKVQTSFRPSFVPVQTGQSISNKRRSLVAMTSIRDRLKLFEEKLKQLEDASSDSENEEDDDDVNPALGAKYHNDTLALRHIKKLAVVELRVSYDVERSIRVFKQSVESREAPSTSNVADYQNIACQTADPCSPFVVDVNRKPKKVLRVSNNEYLVYQAYNEESKICYAIKCVDLSDADDILIKAYKNEIWLLKALQSSNRVVKMFD</sequence>
<evidence type="ECO:0000256" key="2">
    <source>
        <dbReference type="SAM" id="MobiDB-lite"/>
    </source>
</evidence>
<dbReference type="Gene3D" id="3.30.200.20">
    <property type="entry name" value="Phosphorylase Kinase, domain 1"/>
    <property type="match status" value="1"/>
</dbReference>
<feature type="coiled-coil region" evidence="1">
    <location>
        <begin position="99"/>
        <end position="129"/>
    </location>
</feature>
<evidence type="ECO:0000313" key="4">
    <source>
        <dbReference type="WBParaSite" id="nRc.2.0.1.t41201-RA"/>
    </source>
</evidence>
<keyword evidence="3" id="KW-1185">Reference proteome</keyword>
<dbReference type="Proteomes" id="UP000887565">
    <property type="component" value="Unplaced"/>
</dbReference>
<proteinExistence type="predicted"/>